<dbReference type="EMBL" id="RWGY01000009">
    <property type="protein sequence ID" value="TVU35599.1"/>
    <property type="molecule type" value="Genomic_DNA"/>
</dbReference>
<feature type="region of interest" description="Disordered" evidence="1">
    <location>
        <begin position="97"/>
        <end position="116"/>
    </location>
</feature>
<feature type="domain" description="KIB1-4 beta-propeller" evidence="2">
    <location>
        <begin position="1"/>
        <end position="205"/>
    </location>
</feature>
<dbReference type="AlphaFoldDB" id="A0A5J9VHC7"/>
<proteinExistence type="predicted"/>
<dbReference type="Pfam" id="PF03478">
    <property type="entry name" value="Beta-prop_KIB1-4"/>
    <property type="match status" value="1"/>
</dbReference>
<evidence type="ECO:0000313" key="3">
    <source>
        <dbReference type="EMBL" id="TVU35599.1"/>
    </source>
</evidence>
<sequence length="235" mass="26764">MMIHGPYSKLVFARQRDAKWVILPSPYLFDDIISYYKGRFYAVTKCGTVLIWEPDGKTFRPRIVVPEHSEGDEYFNKYLAESLDGDLVLIWRQHRSCYGGGSDSSSSSSDDDDEDRHNRVVEYVAKPDPTVRFQVFVLRVGCQGSEWKELHTLGGAALFIGYNTAVFFSVNGDPNLQAECIYFTDELLGSCWDLKQGPRDMGVFDMRSKEVKLMPSLVQNSKGWPPPIWVMPSLL</sequence>
<accession>A0A5J9VHC7</accession>
<dbReference type="Gramene" id="TVU35599">
    <property type="protein sequence ID" value="TVU35599"/>
    <property type="gene ID" value="EJB05_17497"/>
</dbReference>
<dbReference type="InterPro" id="IPR005174">
    <property type="entry name" value="KIB1-4_b-propeller"/>
</dbReference>
<dbReference type="Proteomes" id="UP000324897">
    <property type="component" value="Unassembled WGS sequence"/>
</dbReference>
<reference evidence="3 4" key="1">
    <citation type="journal article" date="2019" name="Sci. Rep.">
        <title>A high-quality genome of Eragrostis curvula grass provides insights into Poaceae evolution and supports new strategies to enhance forage quality.</title>
        <authorList>
            <person name="Carballo J."/>
            <person name="Santos B.A.C.M."/>
            <person name="Zappacosta D."/>
            <person name="Garbus I."/>
            <person name="Selva J.P."/>
            <person name="Gallo C.A."/>
            <person name="Diaz A."/>
            <person name="Albertini E."/>
            <person name="Caccamo M."/>
            <person name="Echenique V."/>
        </authorList>
    </citation>
    <scope>NUCLEOTIDE SEQUENCE [LARGE SCALE GENOMIC DNA]</scope>
    <source>
        <strain evidence="4">cv. Victoria</strain>
        <tissue evidence="3">Leaf</tissue>
    </source>
</reference>
<evidence type="ECO:0000313" key="4">
    <source>
        <dbReference type="Proteomes" id="UP000324897"/>
    </source>
</evidence>
<organism evidence="3 4">
    <name type="scientific">Eragrostis curvula</name>
    <name type="common">weeping love grass</name>
    <dbReference type="NCBI Taxonomy" id="38414"/>
    <lineage>
        <taxon>Eukaryota</taxon>
        <taxon>Viridiplantae</taxon>
        <taxon>Streptophyta</taxon>
        <taxon>Embryophyta</taxon>
        <taxon>Tracheophyta</taxon>
        <taxon>Spermatophyta</taxon>
        <taxon>Magnoliopsida</taxon>
        <taxon>Liliopsida</taxon>
        <taxon>Poales</taxon>
        <taxon>Poaceae</taxon>
        <taxon>PACMAD clade</taxon>
        <taxon>Chloridoideae</taxon>
        <taxon>Eragrostideae</taxon>
        <taxon>Eragrostidinae</taxon>
        <taxon>Eragrostis</taxon>
    </lineage>
</organism>
<feature type="non-terminal residue" evidence="3">
    <location>
        <position position="1"/>
    </location>
</feature>
<dbReference type="PANTHER" id="PTHR44586">
    <property type="entry name" value="F-BOX DOMAIN CONTAINING PROTEIN, EXPRESSED"/>
    <property type="match status" value="1"/>
</dbReference>
<evidence type="ECO:0000259" key="2">
    <source>
        <dbReference type="Pfam" id="PF03478"/>
    </source>
</evidence>
<gene>
    <name evidence="3" type="ORF">EJB05_17497</name>
</gene>
<protein>
    <recommendedName>
        <fullName evidence="2">KIB1-4 beta-propeller domain-containing protein</fullName>
    </recommendedName>
</protein>
<comment type="caution">
    <text evidence="3">The sequence shown here is derived from an EMBL/GenBank/DDBJ whole genome shotgun (WGS) entry which is preliminary data.</text>
</comment>
<evidence type="ECO:0000256" key="1">
    <source>
        <dbReference type="SAM" id="MobiDB-lite"/>
    </source>
</evidence>
<dbReference type="OrthoDB" id="691379at2759"/>
<dbReference type="PANTHER" id="PTHR44586:SF25">
    <property type="entry name" value="(WILD MALAYSIAN BANANA) HYPOTHETICAL PROTEIN"/>
    <property type="match status" value="1"/>
</dbReference>
<name>A0A5J9VHC7_9POAL</name>
<keyword evidence="4" id="KW-1185">Reference proteome</keyword>